<feature type="chain" id="PRO_5046821597" evidence="2">
    <location>
        <begin position="20"/>
        <end position="266"/>
    </location>
</feature>
<keyword evidence="1" id="KW-1133">Transmembrane helix</keyword>
<organism evidence="3 4">
    <name type="scientific">Chryseobacterium edaphi</name>
    <dbReference type="NCBI Taxonomy" id="2976532"/>
    <lineage>
        <taxon>Bacteria</taxon>
        <taxon>Pseudomonadati</taxon>
        <taxon>Bacteroidota</taxon>
        <taxon>Flavobacteriia</taxon>
        <taxon>Flavobacteriales</taxon>
        <taxon>Weeksellaceae</taxon>
        <taxon>Chryseobacterium group</taxon>
        <taxon>Chryseobacterium</taxon>
    </lineage>
</organism>
<gene>
    <name evidence="3" type="ORF">NZ698_17830</name>
</gene>
<evidence type="ECO:0000313" key="4">
    <source>
        <dbReference type="Proteomes" id="UP001208649"/>
    </source>
</evidence>
<feature type="signal peptide" evidence="2">
    <location>
        <begin position="1"/>
        <end position="19"/>
    </location>
</feature>
<protein>
    <submittedName>
        <fullName evidence="3">DUF4129 domain-containing protein</fullName>
    </submittedName>
</protein>
<dbReference type="Proteomes" id="UP001208649">
    <property type="component" value="Unassembled WGS sequence"/>
</dbReference>
<proteinExistence type="predicted"/>
<accession>A0ABT2WA09</accession>
<name>A0ABT2WA09_9FLAO</name>
<comment type="caution">
    <text evidence="3">The sequence shown here is derived from an EMBL/GenBank/DDBJ whole genome shotgun (WGS) entry which is preliminary data.</text>
</comment>
<dbReference type="RefSeq" id="WP_263004603.1">
    <property type="nucleotide sequence ID" value="NZ_JAOTEM010000006.1"/>
</dbReference>
<evidence type="ECO:0000256" key="2">
    <source>
        <dbReference type="SAM" id="SignalP"/>
    </source>
</evidence>
<reference evidence="4" key="1">
    <citation type="submission" date="2023-07" db="EMBL/GenBank/DDBJ databases">
        <title>Chryseobacterium sp. strain PBS4-4 Genome sequencing and assembly.</title>
        <authorList>
            <person name="Jung Y."/>
        </authorList>
    </citation>
    <scope>NUCLEOTIDE SEQUENCE [LARGE SCALE GENOMIC DNA]</scope>
    <source>
        <strain evidence="4">PBS4-4</strain>
    </source>
</reference>
<dbReference type="EMBL" id="JAOTEM010000006">
    <property type="protein sequence ID" value="MCU7619041.1"/>
    <property type="molecule type" value="Genomic_DNA"/>
</dbReference>
<keyword evidence="1" id="KW-0472">Membrane</keyword>
<evidence type="ECO:0000313" key="3">
    <source>
        <dbReference type="EMBL" id="MCU7619041.1"/>
    </source>
</evidence>
<evidence type="ECO:0000256" key="1">
    <source>
        <dbReference type="SAM" id="Phobius"/>
    </source>
</evidence>
<keyword evidence="4" id="KW-1185">Reference proteome</keyword>
<sequence>MNKTIFFILFLFLFGPCKAQVVDSSYVYEDEYYEDTLSTGHYKNMYRADSVLLKNPVSENTLHPKSFKENIKSRYKGEEFDYATSKPRESFWDKLMRKILKLIQTIFGETSLESSAQITTVVIRLFAIVLVGFLLYFIIKFLIGKNGNFIFGKRNKKVIINDEELHENIHEINFPESIATFERTKDYRSAVRYQFLFLLKKLSDKKLILWNPEKTNKDYVAELKVPHLKNEFSNLSYIFDYVWYGEFSIDEQSYSKFKEQYQSFKP</sequence>
<keyword evidence="1" id="KW-0812">Transmembrane</keyword>
<keyword evidence="2" id="KW-0732">Signal</keyword>
<feature type="transmembrane region" description="Helical" evidence="1">
    <location>
        <begin position="121"/>
        <end position="143"/>
    </location>
</feature>